<evidence type="ECO:0000313" key="1">
    <source>
        <dbReference type="EMBL" id="NER61855.1"/>
    </source>
</evidence>
<name>A0A6M0CW76_9PSED</name>
<dbReference type="EMBL" id="JAAHBV010000558">
    <property type="protein sequence ID" value="NER61855.1"/>
    <property type="molecule type" value="Genomic_DNA"/>
</dbReference>
<feature type="non-terminal residue" evidence="1">
    <location>
        <position position="1"/>
    </location>
</feature>
<reference evidence="1 2" key="1">
    <citation type="submission" date="2020-02" db="EMBL/GenBank/DDBJ databases">
        <title>Broccoli isolated Pseudomonas sp.</title>
        <authorList>
            <person name="Fujikawa T."/>
            <person name="Sawada H."/>
        </authorList>
    </citation>
    <scope>NUCLEOTIDE SEQUENCE [LARGE SCALE GENOMIC DNA]</scope>
    <source>
        <strain evidence="1 2">MAFF212428</strain>
    </source>
</reference>
<accession>A0A6M0CW76</accession>
<sequence>LRRYWAAVTAVADLLQARGTVDGEAVCALLSAVTGEPSLRRSGDLHSLDR</sequence>
<gene>
    <name evidence="1" type="ORF">G3435_21620</name>
</gene>
<comment type="caution">
    <text evidence="1">The sequence shown here is derived from an EMBL/GenBank/DDBJ whole genome shotgun (WGS) entry which is preliminary data.</text>
</comment>
<dbReference type="AlphaFoldDB" id="A0A6M0CW76"/>
<evidence type="ECO:0000313" key="2">
    <source>
        <dbReference type="Proteomes" id="UP000480410"/>
    </source>
</evidence>
<protein>
    <submittedName>
        <fullName evidence="1">Uncharacterized protein</fullName>
    </submittedName>
</protein>
<proteinExistence type="predicted"/>
<dbReference type="Proteomes" id="UP000480410">
    <property type="component" value="Unassembled WGS sequence"/>
</dbReference>
<organism evidence="1 2">
    <name type="scientific">Pseudomonas brassicae</name>
    <dbReference type="NCBI Taxonomy" id="2708063"/>
    <lineage>
        <taxon>Bacteria</taxon>
        <taxon>Pseudomonadati</taxon>
        <taxon>Pseudomonadota</taxon>
        <taxon>Gammaproteobacteria</taxon>
        <taxon>Pseudomonadales</taxon>
        <taxon>Pseudomonadaceae</taxon>
        <taxon>Pseudomonas</taxon>
    </lineage>
</organism>